<evidence type="ECO:0000256" key="2">
    <source>
        <dbReference type="ARBA" id="ARBA00022695"/>
    </source>
</evidence>
<proteinExistence type="inferred from homology"/>
<dbReference type="EMBL" id="CM001403">
    <property type="protein sequence ID" value="EHQ29223.1"/>
    <property type="molecule type" value="Genomic_DNA"/>
</dbReference>
<dbReference type="NCBIfam" id="NF001186">
    <property type="entry name" value="PRK00155.2-3"/>
    <property type="match status" value="1"/>
</dbReference>
<dbReference type="UniPathway" id="UPA00056">
    <property type="reaction ID" value="UER00093"/>
</dbReference>
<dbReference type="NCBIfam" id="TIGR00453">
    <property type="entry name" value="ispD"/>
    <property type="match status" value="1"/>
</dbReference>
<dbReference type="OrthoDB" id="9806837at2"/>
<dbReference type="GO" id="GO:0019288">
    <property type="term" value="P:isopentenyl diphosphate biosynthetic process, methylerythritol 4-phosphate pathway"/>
    <property type="evidence" value="ECO:0007669"/>
    <property type="project" value="UniProtKB-UniRule"/>
</dbReference>
<feature type="site" description="Transition state stabilizer" evidence="3">
    <location>
        <position position="36"/>
    </location>
</feature>
<dbReference type="PANTHER" id="PTHR32125:SF4">
    <property type="entry name" value="2-C-METHYL-D-ERYTHRITOL 4-PHOSPHATE CYTIDYLYLTRANSFERASE, CHLOROPLASTIC"/>
    <property type="match status" value="1"/>
</dbReference>
<feature type="site" description="Transition state stabilizer" evidence="3">
    <location>
        <position position="29"/>
    </location>
</feature>
<dbReference type="HOGENOM" id="CLU_061281_2_2_10"/>
<reference evidence="4" key="1">
    <citation type="submission" date="2011-09" db="EMBL/GenBank/DDBJ databases">
        <title>The permanent draft genome of Mucilaginibacter paludis DSM 18603.</title>
        <authorList>
            <consortium name="US DOE Joint Genome Institute (JGI-PGF)"/>
            <person name="Lucas S."/>
            <person name="Han J."/>
            <person name="Lapidus A."/>
            <person name="Bruce D."/>
            <person name="Goodwin L."/>
            <person name="Pitluck S."/>
            <person name="Peters L."/>
            <person name="Kyrpides N."/>
            <person name="Mavromatis K."/>
            <person name="Ivanova N."/>
            <person name="Mikhailova N."/>
            <person name="Held B."/>
            <person name="Detter J.C."/>
            <person name="Tapia R."/>
            <person name="Han C."/>
            <person name="Land M."/>
            <person name="Hauser L."/>
            <person name="Markowitz V."/>
            <person name="Cheng J.-F."/>
            <person name="Hugenholtz P."/>
            <person name="Woyke T."/>
            <person name="Wu D."/>
            <person name="Tindall B."/>
            <person name="Brambilla E."/>
            <person name="Klenk H.-P."/>
            <person name="Eisen J.A."/>
        </authorList>
    </citation>
    <scope>NUCLEOTIDE SEQUENCE [LARGE SCALE GENOMIC DNA]</scope>
    <source>
        <strain evidence="4">DSM 18603</strain>
    </source>
</reference>
<evidence type="ECO:0000256" key="3">
    <source>
        <dbReference type="HAMAP-Rule" id="MF_00108"/>
    </source>
</evidence>
<dbReference type="STRING" id="714943.Mucpa_5148"/>
<dbReference type="RefSeq" id="WP_008510288.1">
    <property type="nucleotide sequence ID" value="NZ_CM001403.1"/>
</dbReference>
<protein>
    <recommendedName>
        <fullName evidence="3">2-C-methyl-D-erythritol 4-phosphate cytidylyltransferase</fullName>
        <ecNumber evidence="3">2.7.7.60</ecNumber>
    </recommendedName>
    <alternativeName>
        <fullName evidence="3">4-diphosphocytidyl-2C-methyl-D-erythritol synthase</fullName>
    </alternativeName>
    <alternativeName>
        <fullName evidence="3">MEP cytidylyltransferase</fullName>
        <shortName evidence="3">MCT</shortName>
    </alternativeName>
</protein>
<dbReference type="FunFam" id="3.90.550.10:FF:000003">
    <property type="entry name" value="2-C-methyl-D-erythritol 4-phosphate cytidylyltransferase"/>
    <property type="match status" value="1"/>
</dbReference>
<keyword evidence="3" id="KW-0414">Isoprene biosynthesis</keyword>
<dbReference type="InterPro" id="IPR029044">
    <property type="entry name" value="Nucleotide-diphossugar_trans"/>
</dbReference>
<evidence type="ECO:0000313" key="5">
    <source>
        <dbReference type="Proteomes" id="UP000002774"/>
    </source>
</evidence>
<evidence type="ECO:0000313" key="4">
    <source>
        <dbReference type="EMBL" id="EHQ29223.1"/>
    </source>
</evidence>
<keyword evidence="1 3" id="KW-0808">Transferase</keyword>
<comment type="function">
    <text evidence="3">Catalyzes the formation of 4-diphosphocytidyl-2-C-methyl-D-erythritol from CTP and 2-C-methyl-D-erythritol 4-phosphate (MEP).</text>
</comment>
<dbReference type="InterPro" id="IPR050088">
    <property type="entry name" value="IspD/TarI_cytidylyltransf_bact"/>
</dbReference>
<dbReference type="EC" id="2.7.7.60" evidence="3"/>
<dbReference type="eggNOG" id="COG1211">
    <property type="taxonomic scope" value="Bacteria"/>
</dbReference>
<organism evidence="4 5">
    <name type="scientific">Mucilaginibacter paludis DSM 18603</name>
    <dbReference type="NCBI Taxonomy" id="714943"/>
    <lineage>
        <taxon>Bacteria</taxon>
        <taxon>Pseudomonadati</taxon>
        <taxon>Bacteroidota</taxon>
        <taxon>Sphingobacteriia</taxon>
        <taxon>Sphingobacteriales</taxon>
        <taxon>Sphingobacteriaceae</taxon>
        <taxon>Mucilaginibacter</taxon>
    </lineage>
</organism>
<dbReference type="Gene3D" id="3.90.550.10">
    <property type="entry name" value="Spore Coat Polysaccharide Biosynthesis Protein SpsA, Chain A"/>
    <property type="match status" value="1"/>
</dbReference>
<dbReference type="InterPro" id="IPR034683">
    <property type="entry name" value="IspD/TarI"/>
</dbReference>
<dbReference type="GO" id="GO:0050518">
    <property type="term" value="F:2-C-methyl-D-erythritol 4-phosphate cytidylyltransferase activity"/>
    <property type="evidence" value="ECO:0007669"/>
    <property type="project" value="UniProtKB-UniRule"/>
</dbReference>
<dbReference type="PANTHER" id="PTHR32125">
    <property type="entry name" value="2-C-METHYL-D-ERYTHRITOL 4-PHOSPHATE CYTIDYLYLTRANSFERASE, CHLOROPLASTIC"/>
    <property type="match status" value="1"/>
</dbReference>
<comment type="pathway">
    <text evidence="3">Isoprenoid biosynthesis; isopentenyl diphosphate biosynthesis via DXP pathway; isopentenyl diphosphate from 1-deoxy-D-xylulose 5-phosphate: step 2/6.</text>
</comment>
<name>H1Y0Z8_9SPHI</name>
<comment type="similarity">
    <text evidence="3">Belongs to the IspD/TarI cytidylyltransferase family. IspD subfamily.</text>
</comment>
<keyword evidence="5" id="KW-1185">Reference proteome</keyword>
<dbReference type="SUPFAM" id="SSF53448">
    <property type="entry name" value="Nucleotide-diphospho-sugar transferases"/>
    <property type="match status" value="1"/>
</dbReference>
<keyword evidence="2 3" id="KW-0548">Nucleotidyltransferase</keyword>
<sequence>MTENNRTTQYSLRNTHHYAIIVAGGSGSRMKSALPKQFLLLNGKPVLMYTIEAFYNCDVQPAIIIVLPADYHAYWQQLCKDHDFRIPHHLVNGGETRFHSVKNGLDLIEDADAVIAIHDAVRPLTDLSTIAYSFRYAEQHGNAIVAVQSRDSIRQLKNTVSTALLRDEIYLVQTPQTFQSALLKEAYRQDYQADFTDDASVVERLGVNIHMIPGNYTNIKITFPEDIAVAEMLLKQKSH</sequence>
<dbReference type="CDD" id="cd02516">
    <property type="entry name" value="CDP-ME_synthetase"/>
    <property type="match status" value="1"/>
</dbReference>
<evidence type="ECO:0000256" key="1">
    <source>
        <dbReference type="ARBA" id="ARBA00022679"/>
    </source>
</evidence>
<dbReference type="Pfam" id="PF01128">
    <property type="entry name" value="IspD"/>
    <property type="match status" value="1"/>
</dbReference>
<accession>H1Y0Z8</accession>
<feature type="site" description="Positions MEP for the nucleophilic attack" evidence="3">
    <location>
        <position position="220"/>
    </location>
</feature>
<comment type="catalytic activity">
    <reaction evidence="3">
        <text>2-C-methyl-D-erythritol 4-phosphate + CTP + H(+) = 4-CDP-2-C-methyl-D-erythritol + diphosphate</text>
        <dbReference type="Rhea" id="RHEA:13429"/>
        <dbReference type="ChEBI" id="CHEBI:15378"/>
        <dbReference type="ChEBI" id="CHEBI:33019"/>
        <dbReference type="ChEBI" id="CHEBI:37563"/>
        <dbReference type="ChEBI" id="CHEBI:57823"/>
        <dbReference type="ChEBI" id="CHEBI:58262"/>
        <dbReference type="EC" id="2.7.7.60"/>
    </reaction>
</comment>
<feature type="site" description="Positions MEP for the nucleophilic attack" evidence="3">
    <location>
        <position position="166"/>
    </location>
</feature>
<dbReference type="Proteomes" id="UP000002774">
    <property type="component" value="Chromosome"/>
</dbReference>
<gene>
    <name evidence="3" type="primary">ispD</name>
    <name evidence="4" type="ORF">Mucpa_5148</name>
</gene>
<dbReference type="AlphaFoldDB" id="H1Y0Z8"/>
<dbReference type="HAMAP" id="MF_00108">
    <property type="entry name" value="IspD"/>
    <property type="match status" value="1"/>
</dbReference>
<dbReference type="InterPro" id="IPR001228">
    <property type="entry name" value="IspD"/>
</dbReference>